<dbReference type="AlphaFoldDB" id="A0A0D9VXL7"/>
<name>A0A0D9VXL7_9ORYZ</name>
<dbReference type="EnsemblPlants" id="LPERR03G24830.1">
    <property type="protein sequence ID" value="LPERR03G24830.1"/>
    <property type="gene ID" value="LPERR03G24830"/>
</dbReference>
<organism evidence="2 3">
    <name type="scientific">Leersia perrieri</name>
    <dbReference type="NCBI Taxonomy" id="77586"/>
    <lineage>
        <taxon>Eukaryota</taxon>
        <taxon>Viridiplantae</taxon>
        <taxon>Streptophyta</taxon>
        <taxon>Embryophyta</taxon>
        <taxon>Tracheophyta</taxon>
        <taxon>Spermatophyta</taxon>
        <taxon>Magnoliopsida</taxon>
        <taxon>Liliopsida</taxon>
        <taxon>Poales</taxon>
        <taxon>Poaceae</taxon>
        <taxon>BOP clade</taxon>
        <taxon>Oryzoideae</taxon>
        <taxon>Oryzeae</taxon>
        <taxon>Oryzinae</taxon>
        <taxon>Leersia</taxon>
    </lineage>
</organism>
<reference evidence="3" key="2">
    <citation type="submission" date="2013-12" db="EMBL/GenBank/DDBJ databases">
        <authorList>
            <person name="Yu Y."/>
            <person name="Lee S."/>
            <person name="de Baynast K."/>
            <person name="Wissotski M."/>
            <person name="Liu L."/>
            <person name="Talag J."/>
            <person name="Goicoechea J."/>
            <person name="Angelova A."/>
            <person name="Jetty R."/>
            <person name="Kudrna D."/>
            <person name="Golser W."/>
            <person name="Rivera L."/>
            <person name="Zhang J."/>
            <person name="Wing R."/>
        </authorList>
    </citation>
    <scope>NUCLEOTIDE SEQUENCE</scope>
</reference>
<accession>A0A0D9VXL7</accession>
<dbReference type="Gene3D" id="3.80.10.10">
    <property type="entry name" value="Ribonuclease Inhibitor"/>
    <property type="match status" value="2"/>
</dbReference>
<sequence length="1009" mass="115594">MAMFDKHDEEDDFDGVDRSSRDVIRSVSEVIAENLAHKKLLMTFLNGSDDEVNFSRFGISPSYLDHVIIWTFRRRVLTLKWLQDKITSKLRYTDLFISDGVRDAFSTKLKAEAARIIDRHPCMQGIGLKMVEDCCLYGLFLYYSFHSNMANIGYFLWKRNIGFDWTAQASSFWMCDGIIKEDSTREVINTLHQEIRWKCNADTLKNVLQTNPILKDQFLVLEDDMVGKMRPCRWISITSKPVTPQDYMKRLQATIKSASSLFIALDQYPQGLPGGLFNECNNLGVLILFCCIFSFVSPPFLQCHQLRFLGLYHCSDDKKSGEKDTVWACLGRLWVLDLRHTEWDDILSEEKMDLMVYLRELNIEGVSCWQYTSTLQGRLPYLERLRITKPTHRAVTSIDCNNSFMGKTRLEILDLSDNIDMKNLPPSLSMASNLQVLVLDGCDGLENVVLSEGLPASLRSISFDAYGPANRWSWESTNELPPEDSADDENTEGVINSVRLAGLPHPGLKKKLFSTVNFYKKNHSAQPFLPHLIQPNRTIITSKISLQGLMQLENLFVRGLPNLVELDLSRTAIKVFDLGTMVVNVPGLKRIFLLGCEHLRAIRCGSEDSMEEPKLELLSIDTRTGRTPEYTWPSLAHQNPSPCFQLYAVLSDARLARSLCHLLSRQSKIWFHEPYFNIHLTSSDEYGGIVERLKETCRESTDQVQACNNHAPYGDVFTLIGDAPTFPAFPQPPTTQQMESHIEIAGDGSHNWESELAMDSRDGLGVLVRRRAQSLHMHDTSSNTSVPDGGHLRCCRVERCPNLETVLSHDVNIGTDKMEIIWASELLMARSICSKVQHWPNLLRSFRNLQHLHVRSCPSLQFVLPVPWTSTICYLPNLETLHIIHCVNLMHVFVWQPHEYVPGWQYHLCFPKLTTIHLYDLPKLQQISEDKMIAPALDTIRIRGCWSMRRLPVVSDAKKPTVEMEKDVWDTLEWDDSHQQSLFKPVHSRYYKRRLPRGTVLGYALISYI</sequence>
<dbReference type="Proteomes" id="UP000032180">
    <property type="component" value="Chromosome 3"/>
</dbReference>
<dbReference type="HOGENOM" id="CLU_007112_0_0_1"/>
<dbReference type="eggNOG" id="ENOG502SYYC">
    <property type="taxonomic scope" value="Eukaryota"/>
</dbReference>
<evidence type="ECO:0000313" key="2">
    <source>
        <dbReference type="EnsemblPlants" id="LPERR03G24830.1"/>
    </source>
</evidence>
<feature type="domain" description="Disease resistance protein At4g27190-like leucine-rich repeats" evidence="1">
    <location>
        <begin position="844"/>
        <end position="953"/>
    </location>
</feature>
<reference evidence="2 3" key="1">
    <citation type="submission" date="2012-08" db="EMBL/GenBank/DDBJ databases">
        <title>Oryza genome evolution.</title>
        <authorList>
            <person name="Wing R.A."/>
        </authorList>
    </citation>
    <scope>NUCLEOTIDE SEQUENCE</scope>
</reference>
<proteinExistence type="predicted"/>
<dbReference type="Pfam" id="PF23247">
    <property type="entry name" value="LRR_RPS2"/>
    <property type="match status" value="1"/>
</dbReference>
<dbReference type="InterPro" id="IPR032675">
    <property type="entry name" value="LRR_dom_sf"/>
</dbReference>
<reference evidence="2" key="3">
    <citation type="submission" date="2015-04" db="UniProtKB">
        <authorList>
            <consortium name="EnsemblPlants"/>
        </authorList>
    </citation>
    <scope>IDENTIFICATION</scope>
</reference>
<evidence type="ECO:0000313" key="3">
    <source>
        <dbReference type="Proteomes" id="UP000032180"/>
    </source>
</evidence>
<dbReference type="SUPFAM" id="SSF52058">
    <property type="entry name" value="L domain-like"/>
    <property type="match status" value="1"/>
</dbReference>
<evidence type="ECO:0000259" key="1">
    <source>
        <dbReference type="Pfam" id="PF23247"/>
    </source>
</evidence>
<protein>
    <recommendedName>
        <fullName evidence="1">Disease resistance protein At4g27190-like leucine-rich repeats domain-containing protein</fullName>
    </recommendedName>
</protein>
<dbReference type="InterPro" id="IPR057135">
    <property type="entry name" value="At4g27190-like_LRR"/>
</dbReference>
<keyword evidence="3" id="KW-1185">Reference proteome</keyword>
<dbReference type="PANTHER" id="PTHR33463">
    <property type="entry name" value="NB-ARC DOMAIN-CONTAINING PROTEIN-RELATED"/>
    <property type="match status" value="1"/>
</dbReference>
<dbReference type="Gramene" id="LPERR03G24830.1">
    <property type="protein sequence ID" value="LPERR03G24830.1"/>
    <property type="gene ID" value="LPERR03G24830"/>
</dbReference>
<dbReference type="InterPro" id="IPR050905">
    <property type="entry name" value="Plant_NBS-LRR"/>
</dbReference>
<dbReference type="PANTHER" id="PTHR33463:SF194">
    <property type="entry name" value="OS04G0431700 PROTEIN"/>
    <property type="match status" value="1"/>
</dbReference>
<dbReference type="STRING" id="77586.A0A0D9VXL7"/>